<dbReference type="GO" id="GO:0016757">
    <property type="term" value="F:glycosyltransferase activity"/>
    <property type="evidence" value="ECO:0007669"/>
    <property type="project" value="UniProtKB-KW"/>
</dbReference>
<proteinExistence type="predicted"/>
<evidence type="ECO:0000256" key="1">
    <source>
        <dbReference type="ARBA" id="ARBA00022679"/>
    </source>
</evidence>
<accession>A0ABU9U9Q2</accession>
<dbReference type="Gene3D" id="3.40.50.2000">
    <property type="entry name" value="Glycogen Phosphorylase B"/>
    <property type="match status" value="2"/>
</dbReference>
<keyword evidence="1 3" id="KW-0808">Transferase</keyword>
<dbReference type="RefSeq" id="WP_420068841.1">
    <property type="nucleotide sequence ID" value="NZ_JBCHKQ010000001.1"/>
</dbReference>
<evidence type="ECO:0000313" key="3">
    <source>
        <dbReference type="EMBL" id="MEM5947392.1"/>
    </source>
</evidence>
<dbReference type="CDD" id="cd03801">
    <property type="entry name" value="GT4_PimA-like"/>
    <property type="match status" value="1"/>
</dbReference>
<organism evidence="3 4">
    <name type="scientific">Rarispira pelagica</name>
    <dbReference type="NCBI Taxonomy" id="3141764"/>
    <lineage>
        <taxon>Bacteria</taxon>
        <taxon>Pseudomonadati</taxon>
        <taxon>Spirochaetota</taxon>
        <taxon>Spirochaetia</taxon>
        <taxon>Winmispirales</taxon>
        <taxon>Winmispiraceae</taxon>
        <taxon>Rarispira</taxon>
    </lineage>
</organism>
<dbReference type="PANTHER" id="PTHR46401:SF2">
    <property type="entry name" value="GLYCOSYLTRANSFERASE WBBK-RELATED"/>
    <property type="match status" value="1"/>
</dbReference>
<comment type="caution">
    <text evidence="3">The sequence shown here is derived from an EMBL/GenBank/DDBJ whole genome shotgun (WGS) entry which is preliminary data.</text>
</comment>
<reference evidence="3 4" key="1">
    <citation type="submission" date="2024-03" db="EMBL/GenBank/DDBJ databases">
        <title>Ignisphaera cupida sp. nov., a hyperthermophilic hydrolytic archaeon from a hot spring of Kamchatka, and proposal of Ignisphaeraceae fam. nov.</title>
        <authorList>
            <person name="Podosokorskaya O.A."/>
            <person name="Elcheninov A.G."/>
            <person name="Maltseva A.I."/>
            <person name="Zayulina K.S."/>
            <person name="Novikov A."/>
            <person name="Merkel A.Y."/>
        </authorList>
    </citation>
    <scope>NUCLEOTIDE SEQUENCE [LARGE SCALE GENOMIC DNA]</scope>
    <source>
        <strain evidence="3 4">38H-sp</strain>
    </source>
</reference>
<gene>
    <name evidence="3" type="ORF">WKV44_02435</name>
</gene>
<keyword evidence="4" id="KW-1185">Reference proteome</keyword>
<protein>
    <submittedName>
        <fullName evidence="3">Glycosyltransferase family 4 protein</fullName>
        <ecNumber evidence="3">2.4.-.-</ecNumber>
    </submittedName>
</protein>
<dbReference type="Pfam" id="PF00534">
    <property type="entry name" value="Glycos_transf_1"/>
    <property type="match status" value="1"/>
</dbReference>
<name>A0ABU9U9Q2_9SPIR</name>
<feature type="domain" description="Glycosyl transferase family 1" evidence="2">
    <location>
        <begin position="176"/>
        <end position="338"/>
    </location>
</feature>
<sequence>MKILFVTVKRNMGCSGASLYVNRIVSYLKDMGHNVKMLSISHEPSLASSYFLGMSDRFQKKIESILSYLKPEKVLIDDRVLPALWKIAKNKRLSSFYSYALLYKWESSKEPVSLAGYVTQELKKTTAKAANGIITSHPLIKNKVVEVCGDGCSVTVLPPGFDRLYRHTEEVFIKKKAHLPEFNILFVGNILNHKGLDLLLTALSYIRKKGIKKWKLNVAGSAAIDPSYVLRIREEIQSLSLANHVNLLGMVDDYTLADLYEKSHVVVNMSNMMEMGVATGEGFCYGTVPIASKTLGAKYWLENAGIWLKPNDLKSLSLVLYDFITDREKYLEYSLRAYRMHKELPAWKDSLKKALHILTE</sequence>
<dbReference type="InterPro" id="IPR001296">
    <property type="entry name" value="Glyco_trans_1"/>
</dbReference>
<evidence type="ECO:0000259" key="2">
    <source>
        <dbReference type="Pfam" id="PF00534"/>
    </source>
</evidence>
<keyword evidence="3" id="KW-0328">Glycosyltransferase</keyword>
<dbReference type="PANTHER" id="PTHR46401">
    <property type="entry name" value="GLYCOSYLTRANSFERASE WBBK-RELATED"/>
    <property type="match status" value="1"/>
</dbReference>
<evidence type="ECO:0000313" key="4">
    <source>
        <dbReference type="Proteomes" id="UP001466331"/>
    </source>
</evidence>
<dbReference type="EC" id="2.4.-.-" evidence="3"/>
<dbReference type="SUPFAM" id="SSF53756">
    <property type="entry name" value="UDP-Glycosyltransferase/glycogen phosphorylase"/>
    <property type="match status" value="1"/>
</dbReference>
<dbReference type="Proteomes" id="UP001466331">
    <property type="component" value="Unassembled WGS sequence"/>
</dbReference>
<dbReference type="EMBL" id="JBCHKQ010000001">
    <property type="protein sequence ID" value="MEM5947392.1"/>
    <property type="molecule type" value="Genomic_DNA"/>
</dbReference>